<name>A0ACC0BFF5_CATRO</name>
<evidence type="ECO:0000313" key="2">
    <source>
        <dbReference type="Proteomes" id="UP001060085"/>
    </source>
</evidence>
<dbReference type="Proteomes" id="UP001060085">
    <property type="component" value="Linkage Group LG03"/>
</dbReference>
<sequence length="129" mass="14481">MVVSVILYLSIFGYLRSWSMKYSIEVVPYGNGNDEEETKTDGNRVKTTKSKSVKKNAAPTVAGRCRGSKALARQTYCWMVGLALPSATLNKDFDIQLGDSREELRRRRKEIFLKGLMGRVAFILEIGIA</sequence>
<accession>A0ACC0BFF5</accession>
<comment type="caution">
    <text evidence="1">The sequence shown here is derived from an EMBL/GenBank/DDBJ whole genome shotgun (WGS) entry which is preliminary data.</text>
</comment>
<gene>
    <name evidence="1" type="ORF">M9H77_11719</name>
</gene>
<reference evidence="2" key="1">
    <citation type="journal article" date="2023" name="Nat. Plants">
        <title>Single-cell RNA sequencing provides a high-resolution roadmap for understanding the multicellular compartmentation of specialized metabolism.</title>
        <authorList>
            <person name="Sun S."/>
            <person name="Shen X."/>
            <person name="Li Y."/>
            <person name="Li Y."/>
            <person name="Wang S."/>
            <person name="Li R."/>
            <person name="Zhang H."/>
            <person name="Shen G."/>
            <person name="Guo B."/>
            <person name="Wei J."/>
            <person name="Xu J."/>
            <person name="St-Pierre B."/>
            <person name="Chen S."/>
            <person name="Sun C."/>
        </authorList>
    </citation>
    <scope>NUCLEOTIDE SEQUENCE [LARGE SCALE GENOMIC DNA]</scope>
</reference>
<protein>
    <submittedName>
        <fullName evidence="1">Uncharacterized protein</fullName>
    </submittedName>
</protein>
<organism evidence="1 2">
    <name type="scientific">Catharanthus roseus</name>
    <name type="common">Madagascar periwinkle</name>
    <name type="synonym">Vinca rosea</name>
    <dbReference type="NCBI Taxonomy" id="4058"/>
    <lineage>
        <taxon>Eukaryota</taxon>
        <taxon>Viridiplantae</taxon>
        <taxon>Streptophyta</taxon>
        <taxon>Embryophyta</taxon>
        <taxon>Tracheophyta</taxon>
        <taxon>Spermatophyta</taxon>
        <taxon>Magnoliopsida</taxon>
        <taxon>eudicotyledons</taxon>
        <taxon>Gunneridae</taxon>
        <taxon>Pentapetalae</taxon>
        <taxon>asterids</taxon>
        <taxon>lamiids</taxon>
        <taxon>Gentianales</taxon>
        <taxon>Apocynaceae</taxon>
        <taxon>Rauvolfioideae</taxon>
        <taxon>Vinceae</taxon>
        <taxon>Catharanthinae</taxon>
        <taxon>Catharanthus</taxon>
    </lineage>
</organism>
<evidence type="ECO:0000313" key="1">
    <source>
        <dbReference type="EMBL" id="KAI5671355.1"/>
    </source>
</evidence>
<dbReference type="EMBL" id="CM044703">
    <property type="protein sequence ID" value="KAI5671355.1"/>
    <property type="molecule type" value="Genomic_DNA"/>
</dbReference>
<proteinExistence type="predicted"/>
<keyword evidence="2" id="KW-1185">Reference proteome</keyword>